<feature type="transmembrane region" description="Helical" evidence="1">
    <location>
        <begin position="58"/>
        <end position="74"/>
    </location>
</feature>
<reference evidence="2" key="1">
    <citation type="submission" date="2019-04" db="EMBL/GenBank/DDBJ databases">
        <authorList>
            <consortium name="NARMS: The National Antimicrobial Resistance Monitoring System"/>
        </authorList>
    </citation>
    <scope>NUCLEOTIDE SEQUENCE</scope>
    <source>
        <strain evidence="2">FSIS11920327</strain>
    </source>
</reference>
<keyword evidence="1" id="KW-0472">Membrane</keyword>
<evidence type="ECO:0000256" key="1">
    <source>
        <dbReference type="SAM" id="Phobius"/>
    </source>
</evidence>
<keyword evidence="1" id="KW-1133">Transmembrane helix</keyword>
<organism evidence="2">
    <name type="scientific">Salmonella enterica</name>
    <name type="common">Salmonella choleraesuis</name>
    <dbReference type="NCBI Taxonomy" id="28901"/>
    <lineage>
        <taxon>Bacteria</taxon>
        <taxon>Pseudomonadati</taxon>
        <taxon>Pseudomonadota</taxon>
        <taxon>Gammaproteobacteria</taxon>
        <taxon>Enterobacterales</taxon>
        <taxon>Enterobacteriaceae</taxon>
        <taxon>Salmonella</taxon>
    </lineage>
</organism>
<dbReference type="EMBL" id="AACWBY010000020">
    <property type="protein sequence ID" value="EAM7980986.1"/>
    <property type="molecule type" value="Genomic_DNA"/>
</dbReference>
<proteinExistence type="predicted"/>
<name>A0A5T2W6P5_SALER</name>
<comment type="caution">
    <text evidence="2">The sequence shown here is derived from an EMBL/GenBank/DDBJ whole genome shotgun (WGS) entry which is preliminary data.</text>
</comment>
<sequence length="75" mass="8394">MFHLLERSIEAGCTGRPYQMPENTHRNRVTHDMFLIIFYGRDTPSVCMSLKITPPGNLITIAAVGCILAISTLMK</sequence>
<keyword evidence="1" id="KW-0812">Transmembrane</keyword>
<protein>
    <submittedName>
        <fullName evidence="2">Uncharacterized protein</fullName>
    </submittedName>
</protein>
<gene>
    <name evidence="2" type="ORF">FBI50_18790</name>
</gene>
<evidence type="ECO:0000313" key="2">
    <source>
        <dbReference type="EMBL" id="EAM7980986.1"/>
    </source>
</evidence>
<accession>A0A5T2W6P5</accession>
<dbReference type="AlphaFoldDB" id="A0A5T2W6P5"/>